<dbReference type="InParanoid" id="A0A1D2VG68"/>
<accession>A0A1D2VG68</accession>
<dbReference type="Pfam" id="PF05205">
    <property type="entry name" value="COMPASS-Shg1"/>
    <property type="match status" value="1"/>
</dbReference>
<reference evidence="3" key="1">
    <citation type="submission" date="2016-05" db="EMBL/GenBank/DDBJ databases">
        <title>Comparative genomics of biotechnologically important yeasts.</title>
        <authorList>
            <consortium name="DOE Joint Genome Institute"/>
            <person name="Riley R."/>
            <person name="Haridas S."/>
            <person name="Wolfe K.H."/>
            <person name="Lopes M.R."/>
            <person name="Hittinger C.T."/>
            <person name="Goker M."/>
            <person name="Salamov A."/>
            <person name="Wisecaver J."/>
            <person name="Long T.M."/>
            <person name="Aerts A.L."/>
            <person name="Barry K."/>
            <person name="Choi C."/>
            <person name="Clum A."/>
            <person name="Coughlan A.Y."/>
            <person name="Deshpande S."/>
            <person name="Douglass A.P."/>
            <person name="Hanson S.J."/>
            <person name="Klenk H.-P."/>
            <person name="Labutti K."/>
            <person name="Lapidus A."/>
            <person name="Lindquist E."/>
            <person name="Lipzen A."/>
            <person name="Meier-Kolthoff J.P."/>
            <person name="Ohm R.A."/>
            <person name="Otillar R.P."/>
            <person name="Pangilinan J."/>
            <person name="Peng Y."/>
            <person name="Rokas A."/>
            <person name="Rosa C.A."/>
            <person name="Scheuner C."/>
            <person name="Sibirny A.A."/>
            <person name="Slot J.C."/>
            <person name="Stielow J.B."/>
            <person name="Sun H."/>
            <person name="Kurtzman C.P."/>
            <person name="Blackwell M."/>
            <person name="Grigoriev I.V."/>
            <person name="Jeffries T.W."/>
        </authorList>
    </citation>
    <scope>NUCLEOTIDE SEQUENCE [LARGE SCALE GENOMIC DNA]</scope>
    <source>
        <strain evidence="3">DSM 1968</strain>
    </source>
</reference>
<dbReference type="Proteomes" id="UP000095038">
    <property type="component" value="Unassembled WGS sequence"/>
</dbReference>
<dbReference type="STRING" id="1344418.A0A1D2VG68"/>
<keyword evidence="3" id="KW-1185">Reference proteome</keyword>
<dbReference type="OrthoDB" id="5579731at2759"/>
<organism evidence="2 3">
    <name type="scientific">Ascoidea rubescens DSM 1968</name>
    <dbReference type="NCBI Taxonomy" id="1344418"/>
    <lineage>
        <taxon>Eukaryota</taxon>
        <taxon>Fungi</taxon>
        <taxon>Dikarya</taxon>
        <taxon>Ascomycota</taxon>
        <taxon>Saccharomycotina</taxon>
        <taxon>Saccharomycetes</taxon>
        <taxon>Ascoideaceae</taxon>
        <taxon>Ascoidea</taxon>
    </lineage>
</organism>
<evidence type="ECO:0000313" key="3">
    <source>
        <dbReference type="Proteomes" id="UP000095038"/>
    </source>
</evidence>
<dbReference type="FunCoup" id="A0A1D2VG68">
    <property type="interactions" value="28"/>
</dbReference>
<evidence type="ECO:0000259" key="1">
    <source>
        <dbReference type="Pfam" id="PF05205"/>
    </source>
</evidence>
<proteinExistence type="predicted"/>
<dbReference type="InterPro" id="IPR055264">
    <property type="entry name" value="BOD1/SHG1_dom"/>
</dbReference>
<name>A0A1D2VG68_9ASCO</name>
<dbReference type="EMBL" id="KV454481">
    <property type="protein sequence ID" value="ODV60661.1"/>
    <property type="molecule type" value="Genomic_DNA"/>
</dbReference>
<dbReference type="AlphaFoldDB" id="A0A1D2VG68"/>
<evidence type="ECO:0000313" key="2">
    <source>
        <dbReference type="EMBL" id="ODV60661.1"/>
    </source>
</evidence>
<protein>
    <recommendedName>
        <fullName evidence="1">BOD1/SHG1 domain-containing protein</fullName>
    </recommendedName>
</protein>
<feature type="domain" description="BOD1/SHG1" evidence="1">
    <location>
        <begin position="21"/>
        <end position="90"/>
    </location>
</feature>
<gene>
    <name evidence="2" type="ORF">ASCRUDRAFT_70548</name>
</gene>
<dbReference type="GeneID" id="30965445"/>
<dbReference type="RefSeq" id="XP_020046968.1">
    <property type="nucleotide sequence ID" value="XM_020191809.1"/>
</dbReference>
<sequence>MAGLNGNTSNAGSKAIDINKLILTYKRSGSFDERKKEILQSFVETPQYQQLMQLVRKFVDNEISKDPSLLFKNRGQLTALIEGSIMRLPDSVGKSNVDNKGENAGQEQDISPEDIFESFDEFEDNAQISSVISKMIDNLANESTVNSNRLRNEVKKSLNDMVDKEQNR</sequence>